<dbReference type="GO" id="GO:0032259">
    <property type="term" value="P:methylation"/>
    <property type="evidence" value="ECO:0007669"/>
    <property type="project" value="UniProtKB-KW"/>
</dbReference>
<dbReference type="OMA" id="FWNNVEG"/>
<evidence type="ECO:0000256" key="2">
    <source>
        <dbReference type="ARBA" id="ARBA00022679"/>
    </source>
</evidence>
<dbReference type="AlphaFoldDB" id="A0A0D2X4T1"/>
<keyword evidence="2 4" id="KW-0808">Transferase</keyword>
<proteinExistence type="predicted"/>
<feature type="domain" description="Protein arginine N-methyltransferase" evidence="5">
    <location>
        <begin position="163"/>
        <end position="270"/>
    </location>
</feature>
<keyword evidence="1 4" id="KW-0489">Methyltransferase</keyword>
<protein>
    <submittedName>
        <fullName evidence="6">Protein arginine N-methyltransferase</fullName>
    </submittedName>
</protein>
<organism evidence="6 7">
    <name type="scientific">Capsaspora owczarzaki (strain ATCC 30864)</name>
    <dbReference type="NCBI Taxonomy" id="595528"/>
    <lineage>
        <taxon>Eukaryota</taxon>
        <taxon>Filasterea</taxon>
        <taxon>Capsaspora</taxon>
    </lineage>
</organism>
<evidence type="ECO:0000313" key="6">
    <source>
        <dbReference type="EMBL" id="KJE96599.1"/>
    </source>
</evidence>
<keyword evidence="3 4" id="KW-0949">S-adenosyl-L-methionine</keyword>
<feature type="domain" description="Protein arginine N-methyltransferase" evidence="5">
    <location>
        <begin position="309"/>
        <end position="371"/>
    </location>
</feature>
<dbReference type="CDD" id="cd02440">
    <property type="entry name" value="AdoMet_MTases"/>
    <property type="match status" value="1"/>
</dbReference>
<gene>
    <name evidence="6" type="ORF">CAOG_006899</name>
</gene>
<dbReference type="FunFam" id="3.40.50.150:FF:000016">
    <property type="entry name" value="Protein arginine N-methyltransferase 6"/>
    <property type="match status" value="1"/>
</dbReference>
<evidence type="ECO:0000256" key="3">
    <source>
        <dbReference type="ARBA" id="ARBA00022691"/>
    </source>
</evidence>
<dbReference type="InParanoid" id="A0A0D2X4T1"/>
<dbReference type="PANTHER" id="PTHR11006">
    <property type="entry name" value="PROTEIN ARGININE N-METHYLTRANSFERASE"/>
    <property type="match status" value="1"/>
</dbReference>
<keyword evidence="7" id="KW-1185">Reference proteome</keyword>
<dbReference type="Pfam" id="PF06325">
    <property type="entry name" value="PrmA"/>
    <property type="match status" value="1"/>
</dbReference>
<reference evidence="7" key="1">
    <citation type="submission" date="2011-02" db="EMBL/GenBank/DDBJ databases">
        <title>The Genome Sequence of Capsaspora owczarzaki ATCC 30864.</title>
        <authorList>
            <person name="Russ C."/>
            <person name="Cuomo C."/>
            <person name="Burger G."/>
            <person name="Gray M.W."/>
            <person name="Holland P.W.H."/>
            <person name="King N."/>
            <person name="Lang F.B.F."/>
            <person name="Roger A.J."/>
            <person name="Ruiz-Trillo I."/>
            <person name="Young S.K."/>
            <person name="Zeng Q."/>
            <person name="Gargeya S."/>
            <person name="Alvarado L."/>
            <person name="Berlin A."/>
            <person name="Chapman S.B."/>
            <person name="Chen Z."/>
            <person name="Freedman E."/>
            <person name="Gellesch M."/>
            <person name="Goldberg J."/>
            <person name="Griggs A."/>
            <person name="Gujja S."/>
            <person name="Heilman E."/>
            <person name="Heiman D."/>
            <person name="Howarth C."/>
            <person name="Mehta T."/>
            <person name="Neiman D."/>
            <person name="Pearson M."/>
            <person name="Roberts A."/>
            <person name="Saif S."/>
            <person name="Shea T."/>
            <person name="Shenoy N."/>
            <person name="Sisk P."/>
            <person name="Stolte C."/>
            <person name="Sykes S."/>
            <person name="White J."/>
            <person name="Yandava C."/>
            <person name="Haas B."/>
            <person name="Nusbaum C."/>
            <person name="Birren B."/>
        </authorList>
    </citation>
    <scope>NUCLEOTIDE SEQUENCE</scope>
    <source>
        <strain evidence="7">ATCC 30864</strain>
    </source>
</reference>
<name>A0A0D2X4T1_CAPO3</name>
<dbReference type="PROSITE" id="PS51678">
    <property type="entry name" value="SAM_MT_PRMT"/>
    <property type="match status" value="1"/>
</dbReference>
<sequence length="389" mass="43363">MSATATGATTTTTPDTSDAPYFKSYASIHIHEDMIRDEARTATYRRAIFALGDRIRGKAVCDVGAGTGILSVFCAQAGARKVYAIEASDMAKQARLIVMENNVQDTVQVIHGRVEDVDLPEKVDVIVSEWMGYFLFYESMFESVLLARDRWLNKDTGLMLPSAATLYMCPVHEPYLAEEKVAFWSTFPKERYGISMASLGTFAKQCLHEEVAIDPIEPEQCLAWPVQAVSIDCNTLTLAELRSISGTFAFRAIVSNEMHAIAAWFDVEFPCFSDETDGQAVAQPESSDRETAQTTARKRVRLEQTEQGTKEPIVLSTSPDAPPTHWRQTLFRLLDPVPIQQDDIIAGSVRILPDEQYKRFLGVQLSLKHKGNSILENKHFRLTDGSLAQ</sequence>
<dbReference type="PhylomeDB" id="A0A0D2X4T1"/>
<accession>A0A0D2X4T1</accession>
<evidence type="ECO:0000313" key="7">
    <source>
        <dbReference type="Proteomes" id="UP000008743"/>
    </source>
</evidence>
<dbReference type="InterPro" id="IPR025799">
    <property type="entry name" value="Arg_MeTrfase"/>
</dbReference>
<dbReference type="Gene3D" id="2.70.160.11">
    <property type="entry name" value="Hnrnp arginine n-methyltransferase1"/>
    <property type="match status" value="1"/>
</dbReference>
<dbReference type="Pfam" id="PF22528">
    <property type="entry name" value="PRMT_C"/>
    <property type="match status" value="2"/>
</dbReference>
<dbReference type="OrthoDB" id="7848332at2759"/>
<dbReference type="eggNOG" id="KOG1499">
    <property type="taxonomic scope" value="Eukaryota"/>
</dbReference>
<evidence type="ECO:0000256" key="4">
    <source>
        <dbReference type="PROSITE-ProRule" id="PRU01015"/>
    </source>
</evidence>
<dbReference type="SUPFAM" id="SSF53335">
    <property type="entry name" value="S-adenosyl-L-methionine-dependent methyltransferases"/>
    <property type="match status" value="1"/>
</dbReference>
<evidence type="ECO:0000259" key="5">
    <source>
        <dbReference type="Pfam" id="PF22528"/>
    </source>
</evidence>
<dbReference type="PANTHER" id="PTHR11006:SF73">
    <property type="entry name" value="PROTEIN ARGININE N-METHYLTRANSFERASE 6"/>
    <property type="match status" value="1"/>
</dbReference>
<dbReference type="GO" id="GO:0016274">
    <property type="term" value="F:protein-arginine N-methyltransferase activity"/>
    <property type="evidence" value="ECO:0007669"/>
    <property type="project" value="InterPro"/>
</dbReference>
<dbReference type="RefSeq" id="XP_004344520.1">
    <property type="nucleotide sequence ID" value="XM_004344470.2"/>
</dbReference>
<dbReference type="GO" id="GO:0042054">
    <property type="term" value="F:histone methyltransferase activity"/>
    <property type="evidence" value="ECO:0007669"/>
    <property type="project" value="TreeGrafter"/>
</dbReference>
<dbReference type="Gene3D" id="3.40.50.150">
    <property type="entry name" value="Vaccinia Virus protein VP39"/>
    <property type="match status" value="1"/>
</dbReference>
<evidence type="ECO:0000256" key="1">
    <source>
        <dbReference type="ARBA" id="ARBA00022603"/>
    </source>
</evidence>
<dbReference type="InterPro" id="IPR055135">
    <property type="entry name" value="PRMT_dom"/>
</dbReference>
<dbReference type="STRING" id="595528.A0A0D2X4T1"/>
<dbReference type="EMBL" id="KE346371">
    <property type="protein sequence ID" value="KJE96599.1"/>
    <property type="molecule type" value="Genomic_DNA"/>
</dbReference>
<dbReference type="InterPro" id="IPR029063">
    <property type="entry name" value="SAM-dependent_MTases_sf"/>
</dbReference>
<dbReference type="Proteomes" id="UP000008743">
    <property type="component" value="Unassembled WGS sequence"/>
</dbReference>